<dbReference type="Gene3D" id="3.40.33.10">
    <property type="entry name" value="CAP"/>
    <property type="match status" value="1"/>
</dbReference>
<gene>
    <name evidence="5" type="ORF">M5D96_001509</name>
</gene>
<feature type="signal peptide" evidence="3">
    <location>
        <begin position="1"/>
        <end position="22"/>
    </location>
</feature>
<comment type="caution">
    <text evidence="5">The sequence shown here is derived from an EMBL/GenBank/DDBJ whole genome shotgun (WGS) entry which is preliminary data.</text>
</comment>
<comment type="subcellular location">
    <subcellularLocation>
        <location evidence="1">Secreted</location>
    </subcellularLocation>
</comment>
<dbReference type="InterPro" id="IPR035940">
    <property type="entry name" value="CAP_sf"/>
</dbReference>
<dbReference type="OrthoDB" id="337038at2759"/>
<reference evidence="5" key="1">
    <citation type="journal article" date="2023" name="Genome Biol. Evol.">
        <title>Long-read-based Genome Assembly of Drosophila gunungcola Reveals Fewer Chemosensory Genes in Flower-breeding Species.</title>
        <authorList>
            <person name="Negi A."/>
            <person name="Liao B.Y."/>
            <person name="Yeh S.D."/>
        </authorList>
    </citation>
    <scope>NUCLEOTIDE SEQUENCE</scope>
    <source>
        <strain evidence="5">Sukarami</strain>
    </source>
</reference>
<dbReference type="Pfam" id="PF00188">
    <property type="entry name" value="CAP"/>
    <property type="match status" value="1"/>
</dbReference>
<dbReference type="AlphaFoldDB" id="A0A9P9YZ39"/>
<proteinExistence type="predicted"/>
<feature type="domain" description="SCP" evidence="4">
    <location>
        <begin position="25"/>
        <end position="153"/>
    </location>
</feature>
<dbReference type="InterPro" id="IPR014044">
    <property type="entry name" value="CAP_dom"/>
</dbReference>
<keyword evidence="2" id="KW-0964">Secreted</keyword>
<dbReference type="SUPFAM" id="SSF55797">
    <property type="entry name" value="PR-1-like"/>
    <property type="match status" value="1"/>
</dbReference>
<sequence length="208" mass="24472">MYFIKIVFLVFLAVCELQRIKANRDNARIVLRDTNQKRHRHGCQELFLDLALSTDCEKYARKLAKRNNYTYSDPTNSKYSENICKYQIVRGGLSRCVSDWYRGQKLDFLDPRAKEFTAMIWRSSKFMGYGDATINAYEGIMVVRYTPPGNIRGLYTDNVPPKKKHKHKHKHKKHKHKKNCASCQDNRCLILIILFFSYRLGFLSFNMG</sequence>
<evidence type="ECO:0000259" key="4">
    <source>
        <dbReference type="SMART" id="SM00198"/>
    </source>
</evidence>
<dbReference type="SMART" id="SM00198">
    <property type="entry name" value="SCP"/>
    <property type="match status" value="1"/>
</dbReference>
<dbReference type="Proteomes" id="UP001059596">
    <property type="component" value="Chromosome 3R"/>
</dbReference>
<feature type="chain" id="PRO_5040191386" description="SCP domain-containing protein" evidence="3">
    <location>
        <begin position="23"/>
        <end position="208"/>
    </location>
</feature>
<evidence type="ECO:0000256" key="1">
    <source>
        <dbReference type="ARBA" id="ARBA00004613"/>
    </source>
</evidence>
<evidence type="ECO:0000256" key="2">
    <source>
        <dbReference type="ARBA" id="ARBA00022525"/>
    </source>
</evidence>
<protein>
    <recommendedName>
        <fullName evidence="4">SCP domain-containing protein</fullName>
    </recommendedName>
</protein>
<evidence type="ECO:0000313" key="6">
    <source>
        <dbReference type="Proteomes" id="UP001059596"/>
    </source>
</evidence>
<name>A0A9P9YZ39_9MUSC</name>
<evidence type="ECO:0000313" key="5">
    <source>
        <dbReference type="EMBL" id="KAI8045329.1"/>
    </source>
</evidence>
<keyword evidence="6" id="KW-1185">Reference proteome</keyword>
<organism evidence="5 6">
    <name type="scientific">Drosophila gunungcola</name>
    <name type="common">fruit fly</name>
    <dbReference type="NCBI Taxonomy" id="103775"/>
    <lineage>
        <taxon>Eukaryota</taxon>
        <taxon>Metazoa</taxon>
        <taxon>Ecdysozoa</taxon>
        <taxon>Arthropoda</taxon>
        <taxon>Hexapoda</taxon>
        <taxon>Insecta</taxon>
        <taxon>Pterygota</taxon>
        <taxon>Neoptera</taxon>
        <taxon>Endopterygota</taxon>
        <taxon>Diptera</taxon>
        <taxon>Brachycera</taxon>
        <taxon>Muscomorpha</taxon>
        <taxon>Ephydroidea</taxon>
        <taxon>Drosophilidae</taxon>
        <taxon>Drosophila</taxon>
        <taxon>Sophophora</taxon>
    </lineage>
</organism>
<dbReference type="PANTHER" id="PTHR10334">
    <property type="entry name" value="CYSTEINE-RICH SECRETORY PROTEIN-RELATED"/>
    <property type="match status" value="1"/>
</dbReference>
<keyword evidence="3" id="KW-0732">Signal</keyword>
<accession>A0A9P9YZ39</accession>
<dbReference type="GO" id="GO:0005576">
    <property type="term" value="C:extracellular region"/>
    <property type="evidence" value="ECO:0007669"/>
    <property type="project" value="UniProtKB-SubCell"/>
</dbReference>
<evidence type="ECO:0000256" key="3">
    <source>
        <dbReference type="SAM" id="SignalP"/>
    </source>
</evidence>
<dbReference type="InterPro" id="IPR001283">
    <property type="entry name" value="CRISP-related"/>
</dbReference>
<dbReference type="EMBL" id="JAMKOV010000001">
    <property type="protein sequence ID" value="KAI8045329.1"/>
    <property type="molecule type" value="Genomic_DNA"/>
</dbReference>